<sequence length="197" mass="22386">MLNQIQNAIIDRLHQGLGSLVTDIEVFFGGLENRDAFTNKEKKTSVLLTLNQAHIKIKSSERQRFELMANFYVVCVNNEINDSESLQNANINDLIYAVLRLLSGQRLNEHLNSLGLQPKSVRPVFFNPPDANSKDLNIYVIEFEAGFDIYGLESDQYPEYTNDVSNPDYLFSKFNGSHSEPHAPFTSLTVNIEEIEN</sequence>
<gene>
    <name evidence="1" type="ORF">BHC54_08385</name>
</gene>
<dbReference type="AlphaFoldDB" id="A0A2N9X5T8"/>
<reference evidence="1" key="1">
    <citation type="journal article" date="2017" name="MBio">
        <title>Type VI secretion-mediated competition in the bee gut microbiome.</title>
        <authorList>
            <person name="Steele M.I."/>
            <person name="Kwong W.K."/>
            <person name="Powell J.E."/>
            <person name="Whiteley M."/>
            <person name="Moran N.A."/>
        </authorList>
    </citation>
    <scope>NUCLEOTIDE SEQUENCE [LARGE SCALE GENOMIC DNA]</scope>
    <source>
        <strain evidence="1">WkB273</strain>
    </source>
</reference>
<name>A0A2N9X5T8_9NEIS</name>
<accession>A0A2N9X5T8</accession>
<dbReference type="InterPro" id="IPR014972">
    <property type="entry name" value="Phage_Mu_Gp37"/>
</dbReference>
<dbReference type="Pfam" id="PF08873">
    <property type="entry name" value="Phage_Mu_Gp37"/>
    <property type="match status" value="1"/>
</dbReference>
<keyword evidence="2" id="KW-1185">Reference proteome</keyword>
<proteinExistence type="predicted"/>
<organism evidence="1 2">
    <name type="scientific">Snodgrassella alvi</name>
    <dbReference type="NCBI Taxonomy" id="1196083"/>
    <lineage>
        <taxon>Bacteria</taxon>
        <taxon>Pseudomonadati</taxon>
        <taxon>Pseudomonadota</taxon>
        <taxon>Betaproteobacteria</taxon>
        <taxon>Neisseriales</taxon>
        <taxon>Neisseriaceae</taxon>
        <taxon>Snodgrassella</taxon>
    </lineage>
</organism>
<dbReference type="RefSeq" id="WP_180295876.1">
    <property type="nucleotide sequence ID" value="NZ_MEIL01000029.1"/>
</dbReference>
<evidence type="ECO:0000313" key="1">
    <source>
        <dbReference type="EMBL" id="PIT38541.1"/>
    </source>
</evidence>
<protein>
    <submittedName>
        <fullName evidence="1">Uncharacterized protein</fullName>
    </submittedName>
</protein>
<comment type="caution">
    <text evidence="1">The sequence shown here is derived from an EMBL/GenBank/DDBJ whole genome shotgun (WGS) entry which is preliminary data.</text>
</comment>
<dbReference type="EMBL" id="MEIL01000029">
    <property type="protein sequence ID" value="PIT38541.1"/>
    <property type="molecule type" value="Genomic_DNA"/>
</dbReference>
<dbReference type="Proteomes" id="UP000230202">
    <property type="component" value="Unassembled WGS sequence"/>
</dbReference>
<evidence type="ECO:0000313" key="2">
    <source>
        <dbReference type="Proteomes" id="UP000230202"/>
    </source>
</evidence>